<accession>I0JRM5</accession>
<keyword evidence="2" id="KW-1185">Reference proteome</keyword>
<reference evidence="1 2" key="1">
    <citation type="journal article" date="2013" name="Environ. Microbiol.">
        <title>Chloride and organic osmolytes: a hybrid strategy to cope with elevated salinities by the moderately halophilic, chloride-dependent bacterium Halobacillus halophilus.</title>
        <authorList>
            <person name="Saum S.H."/>
            <person name="Pfeiffer F."/>
            <person name="Palm P."/>
            <person name="Rampp M."/>
            <person name="Schuster S.C."/>
            <person name="Muller V."/>
            <person name="Oesterhelt D."/>
        </authorList>
    </citation>
    <scope>NUCLEOTIDE SEQUENCE [LARGE SCALE GENOMIC DNA]</scope>
    <source>
        <strain evidence="2">ATCC 35676 / DSM 2266 / JCM 20832 / KCTC 3685 / LMG 17431 / NBRC 102448 / NCIMB 2269</strain>
    </source>
</reference>
<dbReference type="AlphaFoldDB" id="I0JRM5"/>
<proteinExistence type="predicted"/>
<sequence length="47" mass="5814">MSQHQQIYTQLVQEFEQKLDRQLKPEERELLYWIAEKHAEEINNEAE</sequence>
<evidence type="ECO:0000313" key="1">
    <source>
        <dbReference type="EMBL" id="CCG46796.1"/>
    </source>
</evidence>
<protein>
    <submittedName>
        <fullName evidence="1">Uncharacterized protein</fullName>
    </submittedName>
</protein>
<dbReference type="Proteomes" id="UP000007397">
    <property type="component" value="Chromosome"/>
</dbReference>
<dbReference type="PATRIC" id="fig|866895.3.peg.3490"/>
<name>I0JRM5_HALH3</name>
<gene>
    <name evidence="1" type="ordered locus">HBHAL_4456</name>
</gene>
<dbReference type="RefSeq" id="WP_014644681.1">
    <property type="nucleotide sequence ID" value="NC_017668.1"/>
</dbReference>
<dbReference type="EMBL" id="HE717023">
    <property type="protein sequence ID" value="CCG46796.1"/>
    <property type="molecule type" value="Genomic_DNA"/>
</dbReference>
<dbReference type="KEGG" id="hhd:HBHAL_4456"/>
<organism evidence="1 2">
    <name type="scientific">Halobacillus halophilus (strain ATCC 35676 / DSM 2266 / JCM 20832 / KCTC 3685 / LMG 17431 / NBRC 102448 / NCIMB 2269)</name>
    <name type="common">Sporosarcina halophila</name>
    <dbReference type="NCBI Taxonomy" id="866895"/>
    <lineage>
        <taxon>Bacteria</taxon>
        <taxon>Bacillati</taxon>
        <taxon>Bacillota</taxon>
        <taxon>Bacilli</taxon>
        <taxon>Bacillales</taxon>
        <taxon>Bacillaceae</taxon>
        <taxon>Halobacillus</taxon>
    </lineage>
</organism>
<dbReference type="HOGENOM" id="CLU_3168756_0_0_9"/>
<evidence type="ECO:0000313" key="2">
    <source>
        <dbReference type="Proteomes" id="UP000007397"/>
    </source>
</evidence>